<reference evidence="9" key="1">
    <citation type="submission" date="2022-10" db="UniProtKB">
        <authorList>
            <consortium name="WormBaseParasite"/>
        </authorList>
    </citation>
    <scope>IDENTIFICATION</scope>
</reference>
<keyword evidence="8" id="KW-1185">Reference proteome</keyword>
<keyword evidence="4 5" id="KW-0238">DNA-binding</keyword>
<evidence type="ECO:0000256" key="5">
    <source>
        <dbReference type="PROSITE-ProRule" id="PRU00309"/>
    </source>
</evidence>
<dbReference type="Gene3D" id="3.30.450.30">
    <property type="entry name" value="Dynein light chain 2a, cytoplasmic"/>
    <property type="match status" value="1"/>
</dbReference>
<dbReference type="GO" id="GO:0003677">
    <property type="term" value="F:DNA binding"/>
    <property type="evidence" value="ECO:0007669"/>
    <property type="project" value="UniProtKB-UniRule"/>
</dbReference>
<evidence type="ECO:0000256" key="2">
    <source>
        <dbReference type="ARBA" id="ARBA00022771"/>
    </source>
</evidence>
<keyword evidence="2 5" id="KW-0863">Zinc-finger</keyword>
<evidence type="ECO:0000313" key="9">
    <source>
        <dbReference type="WBParaSite" id="SSTP_0000200900.1"/>
    </source>
</evidence>
<dbReference type="PANTHER" id="PTHR13323">
    <property type="entry name" value="LATE ENDOSOMAL/LYSOSOMAL MP1 INTERACTING PROTEIN"/>
    <property type="match status" value="1"/>
</dbReference>
<accession>A0A913HFZ6</accession>
<dbReference type="SUPFAM" id="SSF103196">
    <property type="entry name" value="Roadblock/LC7 domain"/>
    <property type="match status" value="1"/>
</dbReference>
<dbReference type="InterPro" id="IPR037587">
    <property type="entry name" value="LAMTOR2-like"/>
</dbReference>
<feature type="compositionally biased region" description="Polar residues" evidence="6">
    <location>
        <begin position="169"/>
        <end position="184"/>
    </location>
</feature>
<dbReference type="GO" id="GO:0032008">
    <property type="term" value="P:positive regulation of TOR signaling"/>
    <property type="evidence" value="ECO:0007669"/>
    <property type="project" value="InterPro"/>
</dbReference>
<protein>
    <submittedName>
        <fullName evidence="9 10">THAP-type domain-containing protein</fullName>
    </submittedName>
</protein>
<organism evidence="9">
    <name type="scientific">Strongyloides stercoralis</name>
    <name type="common">Threadworm</name>
    <dbReference type="NCBI Taxonomy" id="6248"/>
    <lineage>
        <taxon>Eukaryota</taxon>
        <taxon>Metazoa</taxon>
        <taxon>Ecdysozoa</taxon>
        <taxon>Nematoda</taxon>
        <taxon>Chromadorea</taxon>
        <taxon>Rhabditida</taxon>
        <taxon>Tylenchina</taxon>
        <taxon>Panagrolaimomorpha</taxon>
        <taxon>Strongyloidoidea</taxon>
        <taxon>Strongyloididae</taxon>
        <taxon>Strongyloides</taxon>
    </lineage>
</organism>
<dbReference type="Pfam" id="PF05485">
    <property type="entry name" value="THAP"/>
    <property type="match status" value="1"/>
</dbReference>
<name>A0A913HFZ6_STRER</name>
<sequence length="365" mass="41334">MERCAFCGWNRKNAFGNIRFFGIPKEPGMKRIQWLYVLANRNINPKEKVKVCSVHFRSGRPSSDPSHEDFVPHLYINAPPLPEELDYIENLHRNNIRGIGVTHKINNSEHKDQSVSGNSGSSTIRKSNNKGPPNKKIKLENNKEEYEDKDVSDDNNILNEESEERVNHQNRSNNRLENSGQDIKNEEIISNQEILQSQRMPLLNGSNAPNARRIKVQHVPKHVVEAANLQPGVSVILRKFMLRTRQLNKFMNMIVGPEIQGAYLYTEEGNCHAKVGPNADNVSAAVCSSLASSIFEAFERTVSRENLTEFHLECEDTIILATQILNFILVIQGQPNAPIGLIRSKLHTFAEKLKEPLSCVILKSQ</sequence>
<feature type="compositionally biased region" description="Polar residues" evidence="6">
    <location>
        <begin position="114"/>
        <end position="131"/>
    </location>
</feature>
<dbReference type="GO" id="GO:0005085">
    <property type="term" value="F:guanyl-nucleotide exchange factor activity"/>
    <property type="evidence" value="ECO:0007669"/>
    <property type="project" value="InterPro"/>
</dbReference>
<evidence type="ECO:0000256" key="3">
    <source>
        <dbReference type="ARBA" id="ARBA00022833"/>
    </source>
</evidence>
<proteinExistence type="predicted"/>
<evidence type="ECO:0000313" key="10">
    <source>
        <dbReference type="WBParaSite" id="TCONS_00009004.p1"/>
    </source>
</evidence>
<feature type="region of interest" description="Disordered" evidence="6">
    <location>
        <begin position="104"/>
        <end position="184"/>
    </location>
</feature>
<dbReference type="SUPFAM" id="SSF57716">
    <property type="entry name" value="Glucocorticoid receptor-like (DNA-binding domain)"/>
    <property type="match status" value="1"/>
</dbReference>
<dbReference type="AlphaFoldDB" id="A0A913HFZ6"/>
<evidence type="ECO:0000256" key="4">
    <source>
        <dbReference type="ARBA" id="ARBA00023125"/>
    </source>
</evidence>
<evidence type="ECO:0000256" key="6">
    <source>
        <dbReference type="SAM" id="MobiDB-lite"/>
    </source>
</evidence>
<feature type="domain" description="THAP-type" evidence="7">
    <location>
        <begin position="1"/>
        <end position="75"/>
    </location>
</feature>
<dbReference type="Proteomes" id="UP000035681">
    <property type="component" value="Unplaced"/>
</dbReference>
<keyword evidence="3" id="KW-0862">Zinc</keyword>
<dbReference type="GO" id="GO:0060090">
    <property type="term" value="F:molecular adaptor activity"/>
    <property type="evidence" value="ECO:0007669"/>
    <property type="project" value="InterPro"/>
</dbReference>
<evidence type="ECO:0000256" key="1">
    <source>
        <dbReference type="ARBA" id="ARBA00022723"/>
    </source>
</evidence>
<keyword evidence="1" id="KW-0479">Metal-binding</keyword>
<dbReference type="InterPro" id="IPR006612">
    <property type="entry name" value="THAP_Znf"/>
</dbReference>
<dbReference type="WBParaSite" id="TCONS_00009004.p1">
    <property type="protein sequence ID" value="TCONS_00009004.p1"/>
    <property type="gene ID" value="XLOC_006860"/>
</dbReference>
<dbReference type="GO" id="GO:0008270">
    <property type="term" value="F:zinc ion binding"/>
    <property type="evidence" value="ECO:0007669"/>
    <property type="project" value="UniProtKB-KW"/>
</dbReference>
<dbReference type="PROSITE" id="PS50950">
    <property type="entry name" value="ZF_THAP"/>
    <property type="match status" value="1"/>
</dbReference>
<feature type="compositionally biased region" description="Basic and acidic residues" evidence="6">
    <location>
        <begin position="137"/>
        <end position="146"/>
    </location>
</feature>
<dbReference type="WBParaSite" id="SSTP_0000200900.1">
    <property type="protein sequence ID" value="SSTP_0000200900.1"/>
    <property type="gene ID" value="SSTP_0000200900"/>
</dbReference>
<evidence type="ECO:0000313" key="8">
    <source>
        <dbReference type="Proteomes" id="UP000035681"/>
    </source>
</evidence>
<evidence type="ECO:0000259" key="7">
    <source>
        <dbReference type="PROSITE" id="PS50950"/>
    </source>
</evidence>